<dbReference type="Proteomes" id="UP001302812">
    <property type="component" value="Unassembled WGS sequence"/>
</dbReference>
<dbReference type="Pfam" id="PF06985">
    <property type="entry name" value="HET"/>
    <property type="match status" value="1"/>
</dbReference>
<name>A0AAN6YRW1_9PEZI</name>
<dbReference type="RefSeq" id="XP_064669134.1">
    <property type="nucleotide sequence ID" value="XM_064813090.1"/>
</dbReference>
<proteinExistence type="predicted"/>
<accession>A0AAN6YRW1</accession>
<dbReference type="InterPro" id="IPR010730">
    <property type="entry name" value="HET"/>
</dbReference>
<dbReference type="AlphaFoldDB" id="A0AAN6YRW1"/>
<dbReference type="EMBL" id="MU853345">
    <property type="protein sequence ID" value="KAK4111564.1"/>
    <property type="molecule type" value="Genomic_DNA"/>
</dbReference>
<sequence>MHWHDPTCPRLDGVCANNLISCIRCGSSKLLVSEDSKSLPGVLGPGSIYSPISQHTEIRLLVVHPGEFPEPVRCDMVTRAVGKAMYDYEAISYTWADETGDKTQSGLIFVNSTPIPVTRNCEMALRRVRWRSYERRIWIDAVCIDQTNIDERGHQVRLVPEIYARAKRVLIYIGEAADQSSSALQFIANGGFGNTPTQADLEVAKKALDRLLSRRYFSRIWVLQEIALARESKLICGDTTITWQLL</sequence>
<evidence type="ECO:0000313" key="3">
    <source>
        <dbReference type="Proteomes" id="UP001302812"/>
    </source>
</evidence>
<dbReference type="InterPro" id="IPR052895">
    <property type="entry name" value="HetReg/Transcr_Mod"/>
</dbReference>
<reference evidence="2" key="1">
    <citation type="journal article" date="2023" name="Mol. Phylogenet. Evol.">
        <title>Genome-scale phylogeny and comparative genomics of the fungal order Sordariales.</title>
        <authorList>
            <person name="Hensen N."/>
            <person name="Bonometti L."/>
            <person name="Westerberg I."/>
            <person name="Brannstrom I.O."/>
            <person name="Guillou S."/>
            <person name="Cros-Aarteil S."/>
            <person name="Calhoun S."/>
            <person name="Haridas S."/>
            <person name="Kuo A."/>
            <person name="Mondo S."/>
            <person name="Pangilinan J."/>
            <person name="Riley R."/>
            <person name="LaButti K."/>
            <person name="Andreopoulos B."/>
            <person name="Lipzen A."/>
            <person name="Chen C."/>
            <person name="Yan M."/>
            <person name="Daum C."/>
            <person name="Ng V."/>
            <person name="Clum A."/>
            <person name="Steindorff A."/>
            <person name="Ohm R.A."/>
            <person name="Martin F."/>
            <person name="Silar P."/>
            <person name="Natvig D.O."/>
            <person name="Lalanne C."/>
            <person name="Gautier V."/>
            <person name="Ament-Velasquez S.L."/>
            <person name="Kruys A."/>
            <person name="Hutchinson M.I."/>
            <person name="Powell A.J."/>
            <person name="Barry K."/>
            <person name="Miller A.N."/>
            <person name="Grigoriev I.V."/>
            <person name="Debuchy R."/>
            <person name="Gladieux P."/>
            <person name="Hiltunen Thoren M."/>
            <person name="Johannesson H."/>
        </authorList>
    </citation>
    <scope>NUCLEOTIDE SEQUENCE</scope>
    <source>
        <strain evidence="2">CBS 508.74</strain>
    </source>
</reference>
<dbReference type="GeneID" id="89937215"/>
<reference evidence="2" key="2">
    <citation type="submission" date="2023-05" db="EMBL/GenBank/DDBJ databases">
        <authorList>
            <consortium name="Lawrence Berkeley National Laboratory"/>
            <person name="Steindorff A."/>
            <person name="Hensen N."/>
            <person name="Bonometti L."/>
            <person name="Westerberg I."/>
            <person name="Brannstrom I.O."/>
            <person name="Guillou S."/>
            <person name="Cros-Aarteil S."/>
            <person name="Calhoun S."/>
            <person name="Haridas S."/>
            <person name="Kuo A."/>
            <person name="Mondo S."/>
            <person name="Pangilinan J."/>
            <person name="Riley R."/>
            <person name="Labutti K."/>
            <person name="Andreopoulos B."/>
            <person name="Lipzen A."/>
            <person name="Chen C."/>
            <person name="Yanf M."/>
            <person name="Daum C."/>
            <person name="Ng V."/>
            <person name="Clum A."/>
            <person name="Ohm R."/>
            <person name="Martin F."/>
            <person name="Silar P."/>
            <person name="Natvig D."/>
            <person name="Lalanne C."/>
            <person name="Gautier V."/>
            <person name="Ament-Velasquez S.L."/>
            <person name="Kruys A."/>
            <person name="Hutchinson M.I."/>
            <person name="Powell A.J."/>
            <person name="Barry K."/>
            <person name="Miller A.N."/>
            <person name="Grigoriev I.V."/>
            <person name="Debuchy R."/>
            <person name="Gladieux P."/>
            <person name="Thoren M.H."/>
            <person name="Johannesson H."/>
        </authorList>
    </citation>
    <scope>NUCLEOTIDE SEQUENCE</scope>
    <source>
        <strain evidence="2">CBS 508.74</strain>
    </source>
</reference>
<evidence type="ECO:0000313" key="2">
    <source>
        <dbReference type="EMBL" id="KAK4111564.1"/>
    </source>
</evidence>
<keyword evidence="3" id="KW-1185">Reference proteome</keyword>
<dbReference type="PANTHER" id="PTHR24148:SF73">
    <property type="entry name" value="HET DOMAIN PROTEIN (AFU_ORTHOLOGUE AFUA_8G01020)"/>
    <property type="match status" value="1"/>
</dbReference>
<feature type="domain" description="Heterokaryon incompatibility" evidence="1">
    <location>
        <begin position="88"/>
        <end position="225"/>
    </location>
</feature>
<comment type="caution">
    <text evidence="2">The sequence shown here is derived from an EMBL/GenBank/DDBJ whole genome shotgun (WGS) entry which is preliminary data.</text>
</comment>
<dbReference type="PANTHER" id="PTHR24148">
    <property type="entry name" value="ANKYRIN REPEAT DOMAIN-CONTAINING PROTEIN 39 HOMOLOG-RELATED"/>
    <property type="match status" value="1"/>
</dbReference>
<protein>
    <submittedName>
        <fullName evidence="2">HET-domain-containing protein</fullName>
    </submittedName>
</protein>
<gene>
    <name evidence="2" type="ORF">N656DRAFT_754992</name>
</gene>
<feature type="non-terminal residue" evidence="2">
    <location>
        <position position="246"/>
    </location>
</feature>
<evidence type="ECO:0000259" key="1">
    <source>
        <dbReference type="Pfam" id="PF06985"/>
    </source>
</evidence>
<organism evidence="2 3">
    <name type="scientific">Canariomyces notabilis</name>
    <dbReference type="NCBI Taxonomy" id="2074819"/>
    <lineage>
        <taxon>Eukaryota</taxon>
        <taxon>Fungi</taxon>
        <taxon>Dikarya</taxon>
        <taxon>Ascomycota</taxon>
        <taxon>Pezizomycotina</taxon>
        <taxon>Sordariomycetes</taxon>
        <taxon>Sordariomycetidae</taxon>
        <taxon>Sordariales</taxon>
        <taxon>Chaetomiaceae</taxon>
        <taxon>Canariomyces</taxon>
    </lineage>
</organism>